<feature type="compositionally biased region" description="Basic residues" evidence="1">
    <location>
        <begin position="366"/>
        <end position="375"/>
    </location>
</feature>
<organism evidence="2">
    <name type="scientific">Pectinophora gossypiella</name>
    <name type="common">Cotton pink bollworm</name>
    <name type="synonym">Depressaria gossypiella</name>
    <dbReference type="NCBI Taxonomy" id="13191"/>
    <lineage>
        <taxon>Eukaryota</taxon>
        <taxon>Metazoa</taxon>
        <taxon>Ecdysozoa</taxon>
        <taxon>Arthropoda</taxon>
        <taxon>Hexapoda</taxon>
        <taxon>Insecta</taxon>
        <taxon>Pterygota</taxon>
        <taxon>Neoptera</taxon>
        <taxon>Endopterygota</taxon>
        <taxon>Lepidoptera</taxon>
        <taxon>Glossata</taxon>
        <taxon>Ditrysia</taxon>
        <taxon>Gelechioidea</taxon>
        <taxon>Gelechiidae</taxon>
        <taxon>Apatetrinae</taxon>
        <taxon>Pectinophora</taxon>
    </lineage>
</organism>
<feature type="compositionally biased region" description="Basic and acidic residues" evidence="1">
    <location>
        <begin position="267"/>
        <end position="283"/>
    </location>
</feature>
<dbReference type="OrthoDB" id="69229at2759"/>
<feature type="compositionally biased region" description="Basic and acidic residues" evidence="1">
    <location>
        <begin position="412"/>
        <end position="431"/>
    </location>
</feature>
<name>A0A1E1WP30_PECGO</name>
<feature type="region of interest" description="Disordered" evidence="1">
    <location>
        <begin position="62"/>
        <end position="134"/>
    </location>
</feature>
<reference evidence="2" key="1">
    <citation type="submission" date="2015-09" db="EMBL/GenBank/DDBJ databases">
        <title>De novo assembly of Pectinophora gossypiella (Pink Bollworm) gut transcriptome.</title>
        <authorList>
            <person name="Tassone E.E."/>
        </authorList>
    </citation>
    <scope>NUCLEOTIDE SEQUENCE</scope>
</reference>
<feature type="compositionally biased region" description="Basic and acidic residues" evidence="1">
    <location>
        <begin position="182"/>
        <end position="193"/>
    </location>
</feature>
<feature type="compositionally biased region" description="Basic and acidic residues" evidence="1">
    <location>
        <begin position="293"/>
        <end position="302"/>
    </location>
</feature>
<proteinExistence type="predicted"/>
<protein>
    <submittedName>
        <fullName evidence="2">Uncharacterized protein</fullName>
    </submittedName>
</protein>
<gene>
    <name evidence="2" type="ORF">g.1376</name>
</gene>
<feature type="compositionally biased region" description="Basic and acidic residues" evidence="1">
    <location>
        <begin position="74"/>
        <end position="134"/>
    </location>
</feature>
<evidence type="ECO:0000256" key="1">
    <source>
        <dbReference type="SAM" id="MobiDB-lite"/>
    </source>
</evidence>
<feature type="compositionally biased region" description="Basic and acidic residues" evidence="1">
    <location>
        <begin position="390"/>
        <end position="405"/>
    </location>
</feature>
<feature type="region of interest" description="Disordered" evidence="1">
    <location>
        <begin position="182"/>
        <end position="431"/>
    </location>
</feature>
<dbReference type="AlphaFoldDB" id="A0A1E1WP30"/>
<feature type="compositionally biased region" description="Basic and acidic residues" evidence="1">
    <location>
        <begin position="332"/>
        <end position="365"/>
    </location>
</feature>
<accession>A0A1E1WP30</accession>
<dbReference type="EMBL" id="GDQN01002265">
    <property type="protein sequence ID" value="JAT88789.1"/>
    <property type="molecule type" value="Transcribed_RNA"/>
</dbReference>
<sequence length="431" mass="51015">LPSEGGEGEGVRRRKSKLEVLAELRDMRRRRVRYRGATANRNYSHVIRDLIKTQMEVYTGVQGDDMPATSTAESNRHLPIDCEQQHNKDINKDNNISRERYRNNKDNYRGTKRNEKRTERSRSNERYRYDEQRRRTKITLKDRYSNVHDRDQRDNTSETFIKIESSEIEIKREIGEYTEYGDKSAKDKGHRDGYNNGDAKCKTNQYGAGGSGSTKRHREQNFTGDGYRNEKVHNSNKYENSDNSARRRYHRHRDDRTDSDSGVIRTIKIERHEDCGASRKHSEYNASNSGNEKGFENHKFNEKASSSSKRHHERRDYNNVGNERARTTNKYGESEGKRYREDSDRDIHSDSSRTTHSSYRHDYDHKRTHKSHKHKDSSDSSAMRQNGHSGDYRYERSHRTEKHDGSSSSKNVHRDRSKDRPKERYEYKHLR</sequence>
<feature type="non-terminal residue" evidence="2">
    <location>
        <position position="1"/>
    </location>
</feature>
<evidence type="ECO:0000313" key="2">
    <source>
        <dbReference type="EMBL" id="JAT88789.1"/>
    </source>
</evidence>